<dbReference type="Pfam" id="PF06840">
    <property type="entry name" value="PDC10_C"/>
    <property type="match status" value="1"/>
</dbReference>
<proteinExistence type="inferred from homology"/>
<accession>A0A0L7LMT5</accession>
<dbReference type="PANTHER" id="PTHR13250">
    <property type="entry name" value="TF-1 CELL APOPTOSIS RELATED PROTEIN-15"/>
    <property type="match status" value="1"/>
</dbReference>
<dbReference type="Proteomes" id="UP000037510">
    <property type="component" value="Unassembled WGS sequence"/>
</dbReference>
<keyword evidence="7" id="KW-0037">Angiogenesis</keyword>
<evidence type="ECO:0000256" key="4">
    <source>
        <dbReference type="ARBA" id="ARBA00009181"/>
    </source>
</evidence>
<evidence type="ECO:0000256" key="8">
    <source>
        <dbReference type="ARBA" id="ARBA00022703"/>
    </source>
</evidence>
<dbReference type="Gene3D" id="1.10.12.70">
    <property type="match status" value="1"/>
</dbReference>
<dbReference type="GO" id="GO:0005886">
    <property type="term" value="C:plasma membrane"/>
    <property type="evidence" value="ECO:0007669"/>
    <property type="project" value="UniProtKB-SubCell"/>
</dbReference>
<evidence type="ECO:0000256" key="11">
    <source>
        <dbReference type="SAM" id="MobiDB-lite"/>
    </source>
</evidence>
<reference evidence="13 14" key="1">
    <citation type="journal article" date="2015" name="Genome Biol. Evol.">
        <title>The genome of winter moth (Operophtera brumata) provides a genomic perspective on sexual dimorphism and phenology.</title>
        <authorList>
            <person name="Derks M.F."/>
            <person name="Smit S."/>
            <person name="Salis L."/>
            <person name="Schijlen E."/>
            <person name="Bossers A."/>
            <person name="Mateman C."/>
            <person name="Pijl A.S."/>
            <person name="de Ridder D."/>
            <person name="Groenen M.A."/>
            <person name="Visser M.E."/>
            <person name="Megens H.J."/>
        </authorList>
    </citation>
    <scope>NUCLEOTIDE SEQUENCE [LARGE SCALE GENOMIC DNA]</scope>
    <source>
        <strain evidence="13">WM2013NL</strain>
        <tissue evidence="13">Head and thorax</tissue>
    </source>
</reference>
<evidence type="ECO:0000259" key="12">
    <source>
        <dbReference type="Pfam" id="PF20929"/>
    </source>
</evidence>
<keyword evidence="8" id="KW-0053">Apoptosis</keyword>
<keyword evidence="9" id="KW-0333">Golgi apparatus</keyword>
<feature type="domain" description="Programmed cell death protein 10 dimerisation" evidence="12">
    <location>
        <begin position="8"/>
        <end position="64"/>
    </location>
</feature>
<keyword evidence="10" id="KW-0472">Membrane</keyword>
<keyword evidence="5" id="KW-1003">Cell membrane</keyword>
<protein>
    <submittedName>
        <fullName evidence="13">Putative Programmed cell death protein</fullName>
    </submittedName>
</protein>
<comment type="subcellular location">
    <subcellularLocation>
        <location evidence="2">Cell membrane</location>
        <topology evidence="2">Peripheral membrane protein</topology>
        <orientation evidence="2">Cytoplasmic side</orientation>
    </subcellularLocation>
    <subcellularLocation>
        <location evidence="3">Cytoplasm</location>
    </subcellularLocation>
    <subcellularLocation>
        <location evidence="1">Golgi apparatus membrane</location>
        <topology evidence="1">Peripheral membrane protein</topology>
        <orientation evidence="1">Cytoplasmic side</orientation>
    </subcellularLocation>
</comment>
<dbReference type="GO" id="GO:0090443">
    <property type="term" value="C:FAR/SIN/STRIPAK complex"/>
    <property type="evidence" value="ECO:0007669"/>
    <property type="project" value="TreeGrafter"/>
</dbReference>
<evidence type="ECO:0000256" key="6">
    <source>
        <dbReference type="ARBA" id="ARBA00022490"/>
    </source>
</evidence>
<dbReference type="EMBL" id="JTDY01000569">
    <property type="protein sequence ID" value="KOB76649.1"/>
    <property type="molecule type" value="Genomic_DNA"/>
</dbReference>
<dbReference type="PANTHER" id="PTHR13250:SF1">
    <property type="entry name" value="PROGRAMMED CELL DEATH PROTEIN 10"/>
    <property type="match status" value="1"/>
</dbReference>
<name>A0A0L7LMT5_OPEBR</name>
<evidence type="ECO:0000256" key="2">
    <source>
        <dbReference type="ARBA" id="ARBA00004413"/>
    </source>
</evidence>
<dbReference type="STRING" id="104452.A0A0L7LMT5"/>
<comment type="caution">
    <text evidence="13">The sequence shown here is derived from an EMBL/GenBank/DDBJ whole genome shotgun (WGS) entry which is preliminary data.</text>
</comment>
<dbReference type="InterPro" id="IPR048288">
    <property type="entry name" value="PDCD10_N"/>
</dbReference>
<evidence type="ECO:0000256" key="9">
    <source>
        <dbReference type="ARBA" id="ARBA00023034"/>
    </source>
</evidence>
<feature type="non-terminal residue" evidence="13">
    <location>
        <position position="235"/>
    </location>
</feature>
<dbReference type="AlphaFoldDB" id="A0A0L7LMT5"/>
<dbReference type="Pfam" id="PF20929">
    <property type="entry name" value="PDCD10_N"/>
    <property type="match status" value="1"/>
</dbReference>
<organism evidence="13 14">
    <name type="scientific">Operophtera brumata</name>
    <name type="common">Winter moth</name>
    <name type="synonym">Phalaena brumata</name>
    <dbReference type="NCBI Taxonomy" id="104452"/>
    <lineage>
        <taxon>Eukaryota</taxon>
        <taxon>Metazoa</taxon>
        <taxon>Ecdysozoa</taxon>
        <taxon>Arthropoda</taxon>
        <taxon>Hexapoda</taxon>
        <taxon>Insecta</taxon>
        <taxon>Pterygota</taxon>
        <taxon>Neoptera</taxon>
        <taxon>Endopterygota</taxon>
        <taxon>Lepidoptera</taxon>
        <taxon>Glossata</taxon>
        <taxon>Ditrysia</taxon>
        <taxon>Geometroidea</taxon>
        <taxon>Geometridae</taxon>
        <taxon>Larentiinae</taxon>
        <taxon>Operophtera</taxon>
    </lineage>
</organism>
<keyword evidence="6" id="KW-0963">Cytoplasm</keyword>
<keyword evidence="14" id="KW-1185">Reference proteome</keyword>
<comment type="similarity">
    <text evidence="4">Belongs to the PDCD10 family.</text>
</comment>
<sequence>MTMGDELPVTSLVLPVLIRPVLSQLEKYDSAASQTLRAALTKAEAAVPGLNYDLVAGIMRRADIPVNMNESLLRLQGTLTEAESFQELNKKSASLKKILSRIPDEITDRKTFLETIKEIASAIKKLLDAVNEVSTYTPGPGKQVLEQRKREFVNSSTAYNFIYFKAGPSLFKPPDVMRLLPSFDDIRHQFRLRQGLEKTSLGCQTAARSFELSLNPPQSPGSDDDQYRLVQPKDE</sequence>
<dbReference type="GO" id="GO:0006915">
    <property type="term" value="P:apoptotic process"/>
    <property type="evidence" value="ECO:0007669"/>
    <property type="project" value="UniProtKB-KW"/>
</dbReference>
<evidence type="ECO:0000313" key="13">
    <source>
        <dbReference type="EMBL" id="KOB76649.1"/>
    </source>
</evidence>
<evidence type="ECO:0000256" key="3">
    <source>
        <dbReference type="ARBA" id="ARBA00004496"/>
    </source>
</evidence>
<dbReference type="GO" id="GO:1903358">
    <property type="term" value="P:regulation of Golgi organization"/>
    <property type="evidence" value="ECO:0007669"/>
    <property type="project" value="TreeGrafter"/>
</dbReference>
<evidence type="ECO:0000256" key="5">
    <source>
        <dbReference type="ARBA" id="ARBA00022475"/>
    </source>
</evidence>
<gene>
    <name evidence="13" type="ORF">OBRU01_05600</name>
</gene>
<feature type="region of interest" description="Disordered" evidence="11">
    <location>
        <begin position="213"/>
        <end position="235"/>
    </location>
</feature>
<dbReference type="Gene3D" id="1.20.120.330">
    <property type="entry name" value="Nucleotidyltransferases domain 2"/>
    <property type="match status" value="1"/>
</dbReference>
<evidence type="ECO:0000313" key="14">
    <source>
        <dbReference type="Proteomes" id="UP000037510"/>
    </source>
</evidence>
<feature type="compositionally biased region" description="Basic and acidic residues" evidence="11">
    <location>
        <begin position="225"/>
        <end position="235"/>
    </location>
</feature>
<dbReference type="GO" id="GO:0019901">
    <property type="term" value="F:protein kinase binding"/>
    <property type="evidence" value="ECO:0007669"/>
    <property type="project" value="TreeGrafter"/>
</dbReference>
<dbReference type="InterPro" id="IPR046409">
    <property type="entry name" value="PDC10_dimerisation_sf"/>
</dbReference>
<evidence type="ECO:0000256" key="7">
    <source>
        <dbReference type="ARBA" id="ARBA00022657"/>
    </source>
</evidence>
<dbReference type="InterPro" id="IPR009652">
    <property type="entry name" value="PDCD10"/>
</dbReference>
<dbReference type="GO" id="GO:0000139">
    <property type="term" value="C:Golgi membrane"/>
    <property type="evidence" value="ECO:0007669"/>
    <property type="project" value="UniProtKB-SubCell"/>
</dbReference>
<evidence type="ECO:0000256" key="10">
    <source>
        <dbReference type="ARBA" id="ARBA00023136"/>
    </source>
</evidence>
<evidence type="ECO:0000256" key="1">
    <source>
        <dbReference type="ARBA" id="ARBA00004255"/>
    </source>
</evidence>